<dbReference type="SUPFAM" id="SSF143011">
    <property type="entry name" value="RelE-like"/>
    <property type="match status" value="1"/>
</dbReference>
<name>A0A2K0XC01_9BACT</name>
<evidence type="ECO:0000313" key="1">
    <source>
        <dbReference type="EMBL" id="PNP92054.1"/>
    </source>
</evidence>
<accession>A0A2K0XC01</accession>
<organism evidence="1 2">
    <name type="scientific">Hoylesella timonensis</name>
    <dbReference type="NCBI Taxonomy" id="386414"/>
    <lineage>
        <taxon>Bacteria</taxon>
        <taxon>Pseudomonadati</taxon>
        <taxon>Bacteroidota</taxon>
        <taxon>Bacteroidia</taxon>
        <taxon>Bacteroidales</taxon>
        <taxon>Prevotellaceae</taxon>
        <taxon>Hoylesella</taxon>
    </lineage>
</organism>
<proteinExistence type="predicted"/>
<sequence length="112" mass="13382">MDIFFQSKKLEKIASDPRKCLKELGQTRAELFQKRLRDLYRADTLEDVRYLPGRYHELSENRKGQWACDLDQPYRLIFEPHEDPIPTDENGKYVWIEIKGVEIVEIVNYHGK</sequence>
<dbReference type="AlphaFoldDB" id="A0A2K0XC01"/>
<dbReference type="Gene3D" id="3.30.2310.20">
    <property type="entry name" value="RelE-like"/>
    <property type="match status" value="1"/>
</dbReference>
<reference evidence="1 2" key="1">
    <citation type="submission" date="2017-03" db="EMBL/GenBank/DDBJ databases">
        <authorList>
            <person name="Afonso C.L."/>
            <person name="Miller P.J."/>
            <person name="Scott M.A."/>
            <person name="Spackman E."/>
            <person name="Goraichik I."/>
            <person name="Dimitrov K.M."/>
            <person name="Suarez D.L."/>
            <person name="Swayne D.E."/>
        </authorList>
    </citation>
    <scope>NUCLEOTIDE SEQUENCE [LARGE SCALE GENOMIC DNA]</scope>
    <source>
        <strain evidence="1 2">DNF00076</strain>
    </source>
</reference>
<gene>
    <name evidence="1" type="ORF">BFS16_12015</name>
</gene>
<comment type="caution">
    <text evidence="1">The sequence shown here is derived from an EMBL/GenBank/DDBJ whole genome shotgun (WGS) entry which is preliminary data.</text>
</comment>
<protein>
    <submittedName>
        <fullName evidence="1">Killer suppression protein HigA</fullName>
    </submittedName>
</protein>
<dbReference type="EMBL" id="NBAX01000013">
    <property type="protein sequence ID" value="PNP92054.1"/>
    <property type="molecule type" value="Genomic_DNA"/>
</dbReference>
<dbReference type="InterPro" id="IPR035093">
    <property type="entry name" value="RelE/ParE_toxin_dom_sf"/>
</dbReference>
<dbReference type="RefSeq" id="WP_103004148.1">
    <property type="nucleotide sequence ID" value="NZ_NBAX01000013.1"/>
</dbReference>
<evidence type="ECO:0000313" key="2">
    <source>
        <dbReference type="Proteomes" id="UP000236634"/>
    </source>
</evidence>
<dbReference type="Proteomes" id="UP000236634">
    <property type="component" value="Unassembled WGS sequence"/>
</dbReference>